<keyword evidence="2" id="KW-0812">Transmembrane</keyword>
<comment type="similarity">
    <text evidence="1">Belongs to the peptidase M24 family. SPT16 subfamily.</text>
</comment>
<keyword evidence="1" id="KW-0158">Chromosome</keyword>
<keyword evidence="1" id="KW-0227">DNA damage</keyword>
<dbReference type="GO" id="GO:0006281">
    <property type="term" value="P:DNA repair"/>
    <property type="evidence" value="ECO:0007669"/>
    <property type="project" value="UniProtKB-UniRule"/>
</dbReference>
<organism evidence="4 5">
    <name type="scientific">Dibothriocephalus latus</name>
    <name type="common">Fish tapeworm</name>
    <name type="synonym">Diphyllobothrium latum</name>
    <dbReference type="NCBI Taxonomy" id="60516"/>
    <lineage>
        <taxon>Eukaryota</taxon>
        <taxon>Metazoa</taxon>
        <taxon>Spiralia</taxon>
        <taxon>Lophotrochozoa</taxon>
        <taxon>Platyhelminthes</taxon>
        <taxon>Cestoda</taxon>
        <taxon>Eucestoda</taxon>
        <taxon>Diphyllobothriidea</taxon>
        <taxon>Diphyllobothriidae</taxon>
        <taxon>Dibothriocephalus</taxon>
    </lineage>
</organism>
<sequence length="327" mass="35863">MTVKCVEYKDVEACVHKSSLLLSTSGCFRLRYDYPATYSGIGNGDSPESSAAPIDAFLVVNGKSDVLYSKTVSLQTWLFGYEMQDTAILFTKSGLYILSSKKKTEFLKGTKTASLKDLTVTLLTRTPENSDKENISKLANAFASSGKGQVLGHFIKEKFESEFAKACGEAVKSKAKECVDASNKVSHQSLSDGCQDALKNKEIIKGFQANNLEMCYDPIIQSGGNYALKFSVESFATGIEFRDGCQLIGPKSTSVFRKGMSVNVNIGFQVSAIYFICFAKLKPLMSLLCWFRILPKGLSSIRCSLVEYFLFLVTSFATVIIIGCFHG</sequence>
<proteinExistence type="inferred from homology"/>
<dbReference type="OrthoDB" id="10251642at2759"/>
<dbReference type="PANTHER" id="PTHR13980:SF15">
    <property type="entry name" value="FACT COMPLEX SUBUNIT SPT16"/>
    <property type="match status" value="1"/>
</dbReference>
<keyword evidence="1" id="KW-0805">Transcription regulation</keyword>
<protein>
    <recommendedName>
        <fullName evidence="1">FACT complex subunit</fullName>
    </recommendedName>
</protein>
<evidence type="ECO:0000259" key="3">
    <source>
        <dbReference type="SMART" id="SM01285"/>
    </source>
</evidence>
<gene>
    <name evidence="4" type="ORF">DILT_LOCUS5068</name>
</gene>
<name>A0A3P7LBL1_DIBLA</name>
<dbReference type="Proteomes" id="UP000281553">
    <property type="component" value="Unassembled WGS sequence"/>
</dbReference>
<dbReference type="Pfam" id="PF14826">
    <property type="entry name" value="FACT-Spt16_Nlob"/>
    <property type="match status" value="1"/>
</dbReference>
<comment type="function">
    <text evidence="1">Component of the FACT complex, a general chromatin factor that acts to reorganize nucleosomes. The FACT complex is involved in multiple processes that require DNA as a template such as mRNA elongation, DNA replication and DNA repair. During transcription elongation the FACT complex acts as a histone chaperone that both destabilizes and restores nucleosomal structure. It facilitates the passage of RNA polymerase II and transcription by promoting the dissociation of one histone H2A-H2B dimer from the nucleosome, then subsequently promotes the reestablishment of the nucleosome following the passage of RNA polymerase II.</text>
</comment>
<evidence type="ECO:0000256" key="1">
    <source>
        <dbReference type="RuleBase" id="RU367052"/>
    </source>
</evidence>
<feature type="transmembrane region" description="Helical" evidence="2">
    <location>
        <begin position="305"/>
        <end position="325"/>
    </location>
</feature>
<dbReference type="InterPro" id="IPR029149">
    <property type="entry name" value="Creatin/AminoP/Spt16_N"/>
</dbReference>
<dbReference type="Gene3D" id="3.40.350.10">
    <property type="entry name" value="Creatinase/prolidase N-terminal domain"/>
    <property type="match status" value="1"/>
</dbReference>
<keyword evidence="1" id="KW-0804">Transcription</keyword>
<dbReference type="EMBL" id="UYRU01046664">
    <property type="protein sequence ID" value="VDN09237.1"/>
    <property type="molecule type" value="Genomic_DNA"/>
</dbReference>
<dbReference type="InterPro" id="IPR040258">
    <property type="entry name" value="Spt16"/>
</dbReference>
<comment type="subunit">
    <text evidence="1">Component of the FACT complex.</text>
</comment>
<reference evidence="4 5" key="1">
    <citation type="submission" date="2018-11" db="EMBL/GenBank/DDBJ databases">
        <authorList>
            <consortium name="Pathogen Informatics"/>
        </authorList>
    </citation>
    <scope>NUCLEOTIDE SEQUENCE [LARGE SCALE GENOMIC DNA]</scope>
</reference>
<keyword evidence="5" id="KW-1185">Reference proteome</keyword>
<evidence type="ECO:0000313" key="5">
    <source>
        <dbReference type="Proteomes" id="UP000281553"/>
    </source>
</evidence>
<dbReference type="SMART" id="SM01285">
    <property type="entry name" value="FACT-Spt16_Nlob"/>
    <property type="match status" value="1"/>
</dbReference>
<dbReference type="GO" id="GO:0006260">
    <property type="term" value="P:DNA replication"/>
    <property type="evidence" value="ECO:0007669"/>
    <property type="project" value="UniProtKB-KW"/>
</dbReference>
<feature type="transmembrane region" description="Helical" evidence="2">
    <location>
        <begin position="272"/>
        <end position="293"/>
    </location>
</feature>
<dbReference type="AlphaFoldDB" id="A0A3P7LBL1"/>
<keyword evidence="2" id="KW-1133">Transmembrane helix</keyword>
<dbReference type="InterPro" id="IPR029148">
    <property type="entry name" value="FACT-SPT16_Nlobe"/>
</dbReference>
<keyword evidence="1" id="KW-0539">Nucleus</keyword>
<keyword evidence="1" id="KW-0234">DNA repair</keyword>
<keyword evidence="2" id="KW-0472">Membrane</keyword>
<feature type="domain" description="FACT complex subunit SPT16 N-terminal lobe" evidence="3">
    <location>
        <begin position="46"/>
        <end position="185"/>
    </location>
</feature>
<evidence type="ECO:0000256" key="2">
    <source>
        <dbReference type="SAM" id="Phobius"/>
    </source>
</evidence>
<accession>A0A3P7LBL1</accession>
<dbReference type="GO" id="GO:0035101">
    <property type="term" value="C:FACT complex"/>
    <property type="evidence" value="ECO:0007669"/>
    <property type="project" value="UniProtKB-UniRule"/>
</dbReference>
<comment type="subcellular location">
    <subcellularLocation>
        <location evidence="1">Nucleus</location>
    </subcellularLocation>
    <subcellularLocation>
        <location evidence="1">Chromosome</location>
    </subcellularLocation>
</comment>
<dbReference type="PANTHER" id="PTHR13980">
    <property type="entry name" value="CDC68 RELATED"/>
    <property type="match status" value="1"/>
</dbReference>
<dbReference type="GO" id="GO:0006368">
    <property type="term" value="P:transcription elongation by RNA polymerase II"/>
    <property type="evidence" value="ECO:0007669"/>
    <property type="project" value="TreeGrafter"/>
</dbReference>
<dbReference type="GO" id="GO:0031491">
    <property type="term" value="F:nucleosome binding"/>
    <property type="evidence" value="ECO:0007669"/>
    <property type="project" value="TreeGrafter"/>
</dbReference>
<evidence type="ECO:0000313" key="4">
    <source>
        <dbReference type="EMBL" id="VDN09237.1"/>
    </source>
</evidence>
<keyword evidence="1" id="KW-0235">DNA replication</keyword>